<evidence type="ECO:0000313" key="5">
    <source>
        <dbReference type="Proteomes" id="UP001170624"/>
    </source>
</evidence>
<reference evidence="3" key="2">
    <citation type="submission" date="2017-07" db="EMBL/GenBank/DDBJ databases">
        <authorList>
            <person name="Gomez-Gil B."/>
            <person name="Enciso-Ibarra K."/>
        </authorList>
    </citation>
    <scope>NUCLEOTIDE SEQUENCE</scope>
    <source>
        <strain evidence="3">CAIM 1827</strain>
    </source>
</reference>
<reference evidence="3 4" key="1">
    <citation type="journal article" date="2016" name="Antonie Van Leeuwenhoek">
        <title>Photobacterium sanguinicancri sp. nov. isolated from marine animals.</title>
        <authorList>
            <person name="Gomez-Gil B."/>
            <person name="Roque A."/>
            <person name="Rotllant G."/>
            <person name="Romalde J.L."/>
            <person name="Doce A."/>
            <person name="Eggermont M."/>
            <person name="Defoirdt T."/>
        </authorList>
    </citation>
    <scope>NUCLEOTIDE SEQUENCE [LARGE SCALE GENOMIC DNA]</scope>
    <source>
        <strain evidence="3 4">CAIM 1827</strain>
    </source>
</reference>
<keyword evidence="2" id="KW-0067">ATP-binding</keyword>
<evidence type="ECO:0000259" key="1">
    <source>
        <dbReference type="Pfam" id="PF13401"/>
    </source>
</evidence>
<sequence length="235" mass="26606">MKYTIAYTENVAQASILLSQLTSSRSPAVPAIGLMDGRPGLGKTMATLKLLNNIENGVYLRAVRLETPGSFLDRLLKELGIRDRPRNKMVKFERVVDALSMEPKVIFLDEADYYMDQPDLLEMIRDIHDLTDTVIILVGMDKIARKVKMLPQLDSRISARYEFQPAAIEDLQVMVRDLLEDGIEVADDLLRRVLLETHGSYRLSAIALETIERKAQVDGVQLIDLAHWGEDERVI</sequence>
<dbReference type="EMBL" id="JAUOPU010000008">
    <property type="protein sequence ID" value="MDO6542787.1"/>
    <property type="molecule type" value="Genomic_DNA"/>
</dbReference>
<dbReference type="PANTHER" id="PTHR35894:SF5">
    <property type="entry name" value="MU-LIKE PROPHAGE FLUMU DNA TRANSPOSITION PROTEIN B"/>
    <property type="match status" value="1"/>
</dbReference>
<protein>
    <submittedName>
        <fullName evidence="2">ATP-binding protein</fullName>
    </submittedName>
    <submittedName>
        <fullName evidence="3">DNA transposition protein</fullName>
    </submittedName>
</protein>
<dbReference type="PANTHER" id="PTHR35894">
    <property type="entry name" value="GENERAL SECRETION PATHWAY PROTEIN A-RELATED"/>
    <property type="match status" value="1"/>
</dbReference>
<dbReference type="EMBL" id="NOIF01000012">
    <property type="protein sequence ID" value="OZS45296.1"/>
    <property type="molecule type" value="Genomic_DNA"/>
</dbReference>
<evidence type="ECO:0000313" key="3">
    <source>
        <dbReference type="EMBL" id="OZS45296.1"/>
    </source>
</evidence>
<dbReference type="Pfam" id="PF13401">
    <property type="entry name" value="AAA_22"/>
    <property type="match status" value="1"/>
</dbReference>
<comment type="caution">
    <text evidence="2">The sequence shown here is derived from an EMBL/GenBank/DDBJ whole genome shotgun (WGS) entry which is preliminary data.</text>
</comment>
<dbReference type="InterPro" id="IPR027417">
    <property type="entry name" value="P-loop_NTPase"/>
</dbReference>
<proteinExistence type="predicted"/>
<dbReference type="AlphaFoldDB" id="A0AAW7Y344"/>
<keyword evidence="4" id="KW-1185">Reference proteome</keyword>
<dbReference type="GO" id="GO:0005524">
    <property type="term" value="F:ATP binding"/>
    <property type="evidence" value="ECO:0007669"/>
    <property type="project" value="UniProtKB-KW"/>
</dbReference>
<gene>
    <name evidence="3" type="ORF">ASV53_03585</name>
    <name evidence="2" type="ORF">Q4568_09595</name>
</gene>
<organism evidence="2 5">
    <name type="scientific">Photobacterium sanguinicancri</name>
    <dbReference type="NCBI Taxonomy" id="875932"/>
    <lineage>
        <taxon>Bacteria</taxon>
        <taxon>Pseudomonadati</taxon>
        <taxon>Pseudomonadota</taxon>
        <taxon>Gammaproteobacteria</taxon>
        <taxon>Vibrionales</taxon>
        <taxon>Vibrionaceae</taxon>
        <taxon>Photobacterium</taxon>
    </lineage>
</organism>
<dbReference type="RefSeq" id="WP_094956133.1">
    <property type="nucleotide sequence ID" value="NZ_JAUOPU010000008.1"/>
</dbReference>
<dbReference type="InterPro" id="IPR049945">
    <property type="entry name" value="AAA_22"/>
</dbReference>
<evidence type="ECO:0000313" key="2">
    <source>
        <dbReference type="EMBL" id="MDO6542787.1"/>
    </source>
</evidence>
<reference evidence="2" key="3">
    <citation type="submission" date="2023-07" db="EMBL/GenBank/DDBJ databases">
        <title>Genome content predicts the carbon catabolic preferences of heterotrophic bacteria.</title>
        <authorList>
            <person name="Gralka M."/>
        </authorList>
    </citation>
    <scope>NUCLEOTIDE SEQUENCE</scope>
    <source>
        <strain evidence="2">G2M05</strain>
    </source>
</reference>
<feature type="domain" description="ORC1/DEAH AAA+ ATPase" evidence="1">
    <location>
        <begin position="32"/>
        <end position="145"/>
    </location>
</feature>
<keyword evidence="2" id="KW-0547">Nucleotide-binding</keyword>
<name>A0AAW7Y344_9GAMM</name>
<dbReference type="SUPFAM" id="SSF52540">
    <property type="entry name" value="P-loop containing nucleoside triphosphate hydrolases"/>
    <property type="match status" value="1"/>
</dbReference>
<dbReference type="InterPro" id="IPR052026">
    <property type="entry name" value="ExeA_AAA_ATPase_DNA-bind"/>
</dbReference>
<dbReference type="Gene3D" id="3.40.50.300">
    <property type="entry name" value="P-loop containing nucleotide triphosphate hydrolases"/>
    <property type="match status" value="1"/>
</dbReference>
<evidence type="ECO:0000313" key="4">
    <source>
        <dbReference type="Proteomes" id="UP000215999"/>
    </source>
</evidence>
<dbReference type="Proteomes" id="UP001170624">
    <property type="component" value="Unassembled WGS sequence"/>
</dbReference>
<dbReference type="GO" id="GO:0016887">
    <property type="term" value="F:ATP hydrolysis activity"/>
    <property type="evidence" value="ECO:0007669"/>
    <property type="project" value="InterPro"/>
</dbReference>
<accession>A0AAW7Y344</accession>
<dbReference type="Proteomes" id="UP000215999">
    <property type="component" value="Unassembled WGS sequence"/>
</dbReference>